<dbReference type="Pfam" id="PF16861">
    <property type="entry name" value="Carbam_trans_C"/>
    <property type="match status" value="1"/>
</dbReference>
<dbReference type="InterPro" id="IPR003696">
    <property type="entry name" value="Carbtransf_dom"/>
</dbReference>
<dbReference type="PANTHER" id="PTHR34847">
    <property type="entry name" value="NODULATION PROTEIN U"/>
    <property type="match status" value="1"/>
</dbReference>
<proteinExistence type="inferred from homology"/>
<evidence type="ECO:0000256" key="1">
    <source>
        <dbReference type="ARBA" id="ARBA00006129"/>
    </source>
</evidence>
<dbReference type="Proteomes" id="UP001052655">
    <property type="component" value="Unassembled WGS sequence"/>
</dbReference>
<feature type="domain" description="Carbamoyltransferase" evidence="2">
    <location>
        <begin position="4"/>
        <end position="338"/>
    </location>
</feature>
<keyword evidence="5" id="KW-1185">Reference proteome</keyword>
<evidence type="ECO:0000313" key="5">
    <source>
        <dbReference type="Proteomes" id="UP001052655"/>
    </source>
</evidence>
<protein>
    <submittedName>
        <fullName evidence="4">Carbamoyltransferase</fullName>
    </submittedName>
</protein>
<dbReference type="EMBL" id="BNDX01000013">
    <property type="protein sequence ID" value="GHI33340.1"/>
    <property type="molecule type" value="Genomic_DNA"/>
</dbReference>
<evidence type="ECO:0000259" key="2">
    <source>
        <dbReference type="Pfam" id="PF02543"/>
    </source>
</evidence>
<sequence length="723" mass="79124">MIVLGAKAGEHDACFALVKDGEPLFVYEQERFNRVKHGRSSDLSVLFEGLAEYGLSPGDVDLVATCGDHGLVPERLRQARAYLTGEALEKATRNVTWRHPTFHRLLAEAGFGEDRVVDVRHHVSHVASVFHASPFDDAAVLSLDCSGEADTAMLAHCTRREGIGILETVGLPHSLGRFYEAVTTWLGWGFGEEGKTMALAAYGDPERYAADLSGLLRVDGDGLFRFDEGLTDGTFSYSTPELVARVFEERFGPRRRRDDEIGQHHKDVAAAGQYVCERVMLALATTLRKRTGSDALLVTGGVALNSVANGLIRKEGLFPHIAVYPQVTDAGAALGAALHTYHQHVRPAERHHWEMSHPFLGRGIDLDRVGEAAAAAGIEGVRCDDPAAFAAERLAAGQIVGWIQGRSEIGPRALGNRSILGNPATPGIRTRINAEVKHRENWRPFAPSVLEEDLSTYFEATEPLPYMTVVAPLREEWRETLESVCHVDGTARVGTVAESFNPLFTRLIRAFKERTGMGMVLNTSFNDKGEPIVQTCEQALRLFVSSGMDVLVIGDRVFEDKRGARVGDLDPLRLNCRGLPDRPTLLVALPEAGHAQHTVDVLGRERILTTSVLCAVGEGEAPRFAGEVLRADGEDALFEIAGKWPQAVFLVPWGADKFVFDPEVYHSGTAEVSRRLIEAGTDDLYWVDPSGQVVRARDVLYIHQAPPPGVPAAYARYWQPAEG</sequence>
<dbReference type="SUPFAM" id="SSF53067">
    <property type="entry name" value="Actin-like ATPase domain"/>
    <property type="match status" value="1"/>
</dbReference>
<feature type="domain" description="Carbamoyltransferase C-terminal" evidence="3">
    <location>
        <begin position="391"/>
        <end position="558"/>
    </location>
</feature>
<dbReference type="CDD" id="cd24098">
    <property type="entry name" value="ASKHA_NBD_TobZ_N"/>
    <property type="match status" value="1"/>
</dbReference>
<organism evidence="4 5">
    <name type="scientific">Streptomyces daghestanicus</name>
    <dbReference type="NCBI Taxonomy" id="66885"/>
    <lineage>
        <taxon>Bacteria</taxon>
        <taxon>Bacillati</taxon>
        <taxon>Actinomycetota</taxon>
        <taxon>Actinomycetes</taxon>
        <taxon>Kitasatosporales</taxon>
        <taxon>Streptomycetaceae</taxon>
        <taxon>Streptomyces</taxon>
    </lineage>
</organism>
<evidence type="ECO:0000313" key="4">
    <source>
        <dbReference type="EMBL" id="GHI33340.1"/>
    </source>
</evidence>
<dbReference type="InterPro" id="IPR051338">
    <property type="entry name" value="NodU/CmcH_Carbamoyltrnsfr"/>
</dbReference>
<dbReference type="InterPro" id="IPR031730">
    <property type="entry name" value="Carbam_trans_C"/>
</dbReference>
<dbReference type="Gene3D" id="3.90.870.20">
    <property type="entry name" value="Carbamoyltransferase, C-terminal domain"/>
    <property type="match status" value="1"/>
</dbReference>
<comment type="caution">
    <text evidence="4">The sequence shown here is derived from an EMBL/GenBank/DDBJ whole genome shotgun (WGS) entry which is preliminary data.</text>
</comment>
<comment type="similarity">
    <text evidence="1">Belongs to the NodU/CmcH family.</text>
</comment>
<dbReference type="RefSeq" id="WP_190078615.1">
    <property type="nucleotide sequence ID" value="NZ_BMTC01000049.1"/>
</dbReference>
<name>A0ABQ3Q7V2_9ACTN</name>
<dbReference type="Pfam" id="PF02543">
    <property type="entry name" value="Carbam_trans_N"/>
    <property type="match status" value="1"/>
</dbReference>
<gene>
    <name evidence="4" type="ORF">Sdagh_50700</name>
</gene>
<dbReference type="PANTHER" id="PTHR34847:SF1">
    <property type="entry name" value="NODULATION PROTEIN U"/>
    <property type="match status" value="1"/>
</dbReference>
<reference evidence="4" key="1">
    <citation type="submission" date="2024-05" db="EMBL/GenBank/DDBJ databases">
        <title>Whole genome shotgun sequence of Streptomyces daghestanicus NBRC 12762.</title>
        <authorList>
            <person name="Komaki H."/>
            <person name="Tamura T."/>
        </authorList>
    </citation>
    <scope>NUCLEOTIDE SEQUENCE</scope>
    <source>
        <strain evidence="4">NBRC 12762</strain>
    </source>
</reference>
<accession>A0ABQ3Q7V2</accession>
<dbReference type="InterPro" id="IPR038152">
    <property type="entry name" value="Carbam_trans_C_sf"/>
</dbReference>
<dbReference type="InterPro" id="IPR043129">
    <property type="entry name" value="ATPase_NBD"/>
</dbReference>
<dbReference type="Gene3D" id="3.30.420.40">
    <property type="match status" value="2"/>
</dbReference>
<evidence type="ECO:0000259" key="3">
    <source>
        <dbReference type="Pfam" id="PF16861"/>
    </source>
</evidence>